<evidence type="ECO:0000313" key="1">
    <source>
        <dbReference type="EMBL" id="EPS40177.1"/>
    </source>
</evidence>
<dbReference type="STRING" id="1284197.S8BXV9"/>
<dbReference type="AlphaFoldDB" id="S8BXV9"/>
<sequence length="267" mass="29687">MDPLQLADSVFSSTEAITQLLNTDFDGDDYLSIPNVDSRQAERVRETIIHDRAFQVANARFTYDSEFQQIRVTKPNVLVNTAAGWLQAQEQYWKARGMLSAVCENYITSMTGIEFRGFTAPHDKTTKTLNICLMPWTSLFPSIVVETGYTQPATDLERDKDIWKTSTNGETKVVIITKFSKTPRNTVSCVLGIHRVNGTGGLGACSKYTIFPAPQSKAEQIYHISLGELYGGECPPGVDADTELPLNITELRNICRQALLSLNLVPD</sequence>
<proteinExistence type="predicted"/>
<comment type="caution">
    <text evidence="1">The sequence shown here is derived from an EMBL/GenBank/DDBJ whole genome shotgun (WGS) entry which is preliminary data.</text>
</comment>
<name>S8BXV9_DACHA</name>
<protein>
    <submittedName>
        <fullName evidence="1">Uncharacterized protein</fullName>
    </submittedName>
</protein>
<dbReference type="EMBL" id="AQGS01000433">
    <property type="protein sequence ID" value="EPS40177.1"/>
    <property type="molecule type" value="Genomic_DNA"/>
</dbReference>
<organism evidence="1 2">
    <name type="scientific">Dactylellina haptotyla (strain CBS 200.50)</name>
    <name type="common">Nematode-trapping fungus</name>
    <name type="synonym">Monacrosporium haptotylum</name>
    <dbReference type="NCBI Taxonomy" id="1284197"/>
    <lineage>
        <taxon>Eukaryota</taxon>
        <taxon>Fungi</taxon>
        <taxon>Dikarya</taxon>
        <taxon>Ascomycota</taxon>
        <taxon>Pezizomycotina</taxon>
        <taxon>Orbiliomycetes</taxon>
        <taxon>Orbiliales</taxon>
        <taxon>Orbiliaceae</taxon>
        <taxon>Dactylellina</taxon>
    </lineage>
</organism>
<dbReference type="OrthoDB" id="76567at2759"/>
<evidence type="ECO:0000313" key="2">
    <source>
        <dbReference type="Proteomes" id="UP000015100"/>
    </source>
</evidence>
<keyword evidence="2" id="KW-1185">Reference proteome</keyword>
<reference evidence="1 2" key="1">
    <citation type="journal article" date="2013" name="PLoS Genet.">
        <title>Genomic mechanisms accounting for the adaptation to parasitism in nematode-trapping fungi.</title>
        <authorList>
            <person name="Meerupati T."/>
            <person name="Andersson K.M."/>
            <person name="Friman E."/>
            <person name="Kumar D."/>
            <person name="Tunlid A."/>
            <person name="Ahren D."/>
        </authorList>
    </citation>
    <scope>NUCLEOTIDE SEQUENCE [LARGE SCALE GENOMIC DNA]</scope>
    <source>
        <strain evidence="1 2">CBS 200.50</strain>
    </source>
</reference>
<dbReference type="Proteomes" id="UP000015100">
    <property type="component" value="Unassembled WGS sequence"/>
</dbReference>
<gene>
    <name evidence="1" type="ORF">H072_5982</name>
</gene>
<dbReference type="OMA" id="RNPADTY"/>
<accession>S8BXV9</accession>
<reference evidence="2" key="2">
    <citation type="submission" date="2013-04" db="EMBL/GenBank/DDBJ databases">
        <title>Genomic mechanisms accounting for the adaptation to parasitism in nematode-trapping fungi.</title>
        <authorList>
            <person name="Ahren D.G."/>
        </authorList>
    </citation>
    <scope>NUCLEOTIDE SEQUENCE [LARGE SCALE GENOMIC DNA]</scope>
    <source>
        <strain evidence="2">CBS 200.50</strain>
    </source>
</reference>
<dbReference type="HOGENOM" id="CLU_062454_1_0_1"/>